<evidence type="ECO:0000256" key="1">
    <source>
        <dbReference type="ARBA" id="ARBA00022491"/>
    </source>
</evidence>
<dbReference type="Pfam" id="PF13377">
    <property type="entry name" value="Peripla_BP_3"/>
    <property type="match status" value="1"/>
</dbReference>
<proteinExistence type="predicted"/>
<dbReference type="CDD" id="cd06284">
    <property type="entry name" value="PBP1_LacI-like"/>
    <property type="match status" value="1"/>
</dbReference>
<evidence type="ECO:0000256" key="4">
    <source>
        <dbReference type="ARBA" id="ARBA00023163"/>
    </source>
</evidence>
<keyword evidence="1" id="KW-0678">Repressor</keyword>
<dbReference type="InterPro" id="IPR000843">
    <property type="entry name" value="HTH_LacI"/>
</dbReference>
<gene>
    <name evidence="6" type="ORF">Q3O60_10770</name>
</gene>
<dbReference type="EMBL" id="JAUZVZ010000013">
    <property type="protein sequence ID" value="MDP4536673.1"/>
    <property type="molecule type" value="Genomic_DNA"/>
</dbReference>
<dbReference type="PROSITE" id="PS50932">
    <property type="entry name" value="HTH_LACI_2"/>
    <property type="match status" value="1"/>
</dbReference>
<dbReference type="Pfam" id="PF00356">
    <property type="entry name" value="LacI"/>
    <property type="match status" value="1"/>
</dbReference>
<dbReference type="Proteomes" id="UP001231616">
    <property type="component" value="Unassembled WGS sequence"/>
</dbReference>
<dbReference type="InterPro" id="IPR028082">
    <property type="entry name" value="Peripla_BP_I"/>
</dbReference>
<evidence type="ECO:0000256" key="2">
    <source>
        <dbReference type="ARBA" id="ARBA00023015"/>
    </source>
</evidence>
<dbReference type="Gene3D" id="1.10.260.40">
    <property type="entry name" value="lambda repressor-like DNA-binding domains"/>
    <property type="match status" value="1"/>
</dbReference>
<evidence type="ECO:0000259" key="5">
    <source>
        <dbReference type="PROSITE" id="PS50932"/>
    </source>
</evidence>
<comment type="caution">
    <text evidence="6">The sequence shown here is derived from an EMBL/GenBank/DDBJ whole genome shotgun (WGS) entry which is preliminary data.</text>
</comment>
<protein>
    <submittedName>
        <fullName evidence="6">LacI family DNA-binding transcriptional regulator</fullName>
    </submittedName>
</protein>
<accession>A0ABT9H038</accession>
<dbReference type="CDD" id="cd01392">
    <property type="entry name" value="HTH_LacI"/>
    <property type="match status" value="1"/>
</dbReference>
<evidence type="ECO:0000313" key="7">
    <source>
        <dbReference type="Proteomes" id="UP001231616"/>
    </source>
</evidence>
<keyword evidence="7" id="KW-1185">Reference proteome</keyword>
<evidence type="ECO:0000256" key="3">
    <source>
        <dbReference type="ARBA" id="ARBA00023125"/>
    </source>
</evidence>
<keyword evidence="2" id="KW-0805">Transcription regulation</keyword>
<dbReference type="RefSeq" id="WP_305893938.1">
    <property type="nucleotide sequence ID" value="NZ_JAUZVZ010000013.1"/>
</dbReference>
<dbReference type="InterPro" id="IPR010982">
    <property type="entry name" value="Lambda_DNA-bd_dom_sf"/>
</dbReference>
<dbReference type="Gene3D" id="3.40.50.2300">
    <property type="match status" value="2"/>
</dbReference>
<feature type="domain" description="HTH lacI-type" evidence="5">
    <location>
        <begin position="2"/>
        <end position="56"/>
    </location>
</feature>
<dbReference type="PANTHER" id="PTHR30146">
    <property type="entry name" value="LACI-RELATED TRANSCRIPTIONAL REPRESSOR"/>
    <property type="match status" value="1"/>
</dbReference>
<name>A0ABT9H038_9GAMM</name>
<dbReference type="GO" id="GO:0003677">
    <property type="term" value="F:DNA binding"/>
    <property type="evidence" value="ECO:0007669"/>
    <property type="project" value="UniProtKB-KW"/>
</dbReference>
<dbReference type="PANTHER" id="PTHR30146:SF151">
    <property type="entry name" value="HTH-TYPE TRANSCRIPTIONAL REPRESSOR CYTR"/>
    <property type="match status" value="1"/>
</dbReference>
<reference evidence="6 7" key="1">
    <citation type="submission" date="2023-08" db="EMBL/GenBank/DDBJ databases">
        <authorList>
            <person name="Joshi A."/>
            <person name="Thite S."/>
        </authorList>
    </citation>
    <scope>NUCLEOTIDE SEQUENCE [LARGE SCALE GENOMIC DNA]</scope>
    <source>
        <strain evidence="6 7">AC40</strain>
    </source>
</reference>
<dbReference type="SUPFAM" id="SSF53822">
    <property type="entry name" value="Periplasmic binding protein-like I"/>
    <property type="match status" value="1"/>
</dbReference>
<organism evidence="6 7">
    <name type="scientific">Alkalimonas collagenimarina</name>
    <dbReference type="NCBI Taxonomy" id="400390"/>
    <lineage>
        <taxon>Bacteria</taxon>
        <taxon>Pseudomonadati</taxon>
        <taxon>Pseudomonadota</taxon>
        <taxon>Gammaproteobacteria</taxon>
        <taxon>Alkalimonas</taxon>
    </lineage>
</organism>
<keyword evidence="3 6" id="KW-0238">DNA-binding</keyword>
<sequence>MSTIRMVSKLAGVSTATVSRALKNPELVATETRQKVMEAVRQSGYRPNQLAKNFSSGRSYNVVVLVPNVANPFFSRVIRGIEQEAQTKGYAILLGDTQGCIEREQEYARMGLTSQADGLIQLDRRFPFSDDDKALAAAVPFVNACERISSDATYPVVELDNRGAARAMGQYLLHCGHKDIAVITGPPDSPIVRDRLSGMQDALLAAGLGLTAERIVQGDFSMRSGFAAAEQLLQQNSLPDAIFSMNDEMAIGAMAALKAQDVRIPDDISVAGFDNIEFSAYTNPALTTIDQPAEAIGRQAMRALYQLMHQLPLPQSHLVLPYELIIRDSTQQKVHS</sequence>
<dbReference type="SMART" id="SM00354">
    <property type="entry name" value="HTH_LACI"/>
    <property type="match status" value="1"/>
</dbReference>
<dbReference type="SUPFAM" id="SSF47413">
    <property type="entry name" value="lambda repressor-like DNA-binding domains"/>
    <property type="match status" value="1"/>
</dbReference>
<evidence type="ECO:0000313" key="6">
    <source>
        <dbReference type="EMBL" id="MDP4536673.1"/>
    </source>
</evidence>
<dbReference type="InterPro" id="IPR046335">
    <property type="entry name" value="LacI/GalR-like_sensor"/>
</dbReference>
<keyword evidence="4" id="KW-0804">Transcription</keyword>